<organism evidence="1 2">
    <name type="scientific">Thelephora ganbajun</name>
    <name type="common">Ganba fungus</name>
    <dbReference type="NCBI Taxonomy" id="370292"/>
    <lineage>
        <taxon>Eukaryota</taxon>
        <taxon>Fungi</taxon>
        <taxon>Dikarya</taxon>
        <taxon>Basidiomycota</taxon>
        <taxon>Agaricomycotina</taxon>
        <taxon>Agaricomycetes</taxon>
        <taxon>Thelephorales</taxon>
        <taxon>Thelephoraceae</taxon>
        <taxon>Thelephora</taxon>
    </lineage>
</organism>
<comment type="caution">
    <text evidence="1">The sequence shown here is derived from an EMBL/GenBank/DDBJ whole genome shotgun (WGS) entry which is preliminary data.</text>
</comment>
<evidence type="ECO:0000313" key="1">
    <source>
        <dbReference type="EMBL" id="KAF9644925.1"/>
    </source>
</evidence>
<sequence>MTKVDLMAASCFSDDRDAWLCLPHIVFFPHHVYFECRGPGHHKFFQVWGDWP</sequence>
<proteinExistence type="predicted"/>
<evidence type="ECO:0000313" key="2">
    <source>
        <dbReference type="Proteomes" id="UP000886501"/>
    </source>
</evidence>
<protein>
    <submittedName>
        <fullName evidence="1">Uncharacterized protein</fullName>
    </submittedName>
</protein>
<accession>A0ACB6Z6C3</accession>
<dbReference type="Proteomes" id="UP000886501">
    <property type="component" value="Unassembled WGS sequence"/>
</dbReference>
<gene>
    <name evidence="1" type="ORF">BDM02DRAFT_3121066</name>
</gene>
<reference evidence="1" key="1">
    <citation type="submission" date="2019-10" db="EMBL/GenBank/DDBJ databases">
        <authorList>
            <consortium name="DOE Joint Genome Institute"/>
            <person name="Kuo A."/>
            <person name="Miyauchi S."/>
            <person name="Kiss E."/>
            <person name="Drula E."/>
            <person name="Kohler A."/>
            <person name="Sanchez-Garcia M."/>
            <person name="Andreopoulos B."/>
            <person name="Barry K.W."/>
            <person name="Bonito G."/>
            <person name="Buee M."/>
            <person name="Carver A."/>
            <person name="Chen C."/>
            <person name="Cichocki N."/>
            <person name="Clum A."/>
            <person name="Culley D."/>
            <person name="Crous P.W."/>
            <person name="Fauchery L."/>
            <person name="Girlanda M."/>
            <person name="Hayes R."/>
            <person name="Keri Z."/>
            <person name="Labutti K."/>
            <person name="Lipzen A."/>
            <person name="Lombard V."/>
            <person name="Magnuson J."/>
            <person name="Maillard F."/>
            <person name="Morin E."/>
            <person name="Murat C."/>
            <person name="Nolan M."/>
            <person name="Ohm R."/>
            <person name="Pangilinan J."/>
            <person name="Pereira M."/>
            <person name="Perotto S."/>
            <person name="Peter M."/>
            <person name="Riley R."/>
            <person name="Sitrit Y."/>
            <person name="Stielow B."/>
            <person name="Szollosi G."/>
            <person name="Zifcakova L."/>
            <person name="Stursova M."/>
            <person name="Spatafora J.W."/>
            <person name="Tedersoo L."/>
            <person name="Vaario L.-M."/>
            <person name="Yamada A."/>
            <person name="Yan M."/>
            <person name="Wang P."/>
            <person name="Xu J."/>
            <person name="Bruns T."/>
            <person name="Baldrian P."/>
            <person name="Vilgalys R."/>
            <person name="Henrissat B."/>
            <person name="Grigoriev I.V."/>
            <person name="Hibbett D."/>
            <person name="Nagy L.G."/>
            <person name="Martin F.M."/>
        </authorList>
    </citation>
    <scope>NUCLEOTIDE SEQUENCE</scope>
    <source>
        <strain evidence="1">P2</strain>
    </source>
</reference>
<keyword evidence="2" id="KW-1185">Reference proteome</keyword>
<reference evidence="1" key="2">
    <citation type="journal article" date="2020" name="Nat. Commun.">
        <title>Large-scale genome sequencing of mycorrhizal fungi provides insights into the early evolution of symbiotic traits.</title>
        <authorList>
            <person name="Miyauchi S."/>
            <person name="Kiss E."/>
            <person name="Kuo A."/>
            <person name="Drula E."/>
            <person name="Kohler A."/>
            <person name="Sanchez-Garcia M."/>
            <person name="Morin E."/>
            <person name="Andreopoulos B."/>
            <person name="Barry K.W."/>
            <person name="Bonito G."/>
            <person name="Buee M."/>
            <person name="Carver A."/>
            <person name="Chen C."/>
            <person name="Cichocki N."/>
            <person name="Clum A."/>
            <person name="Culley D."/>
            <person name="Crous P.W."/>
            <person name="Fauchery L."/>
            <person name="Girlanda M."/>
            <person name="Hayes R.D."/>
            <person name="Keri Z."/>
            <person name="LaButti K."/>
            <person name="Lipzen A."/>
            <person name="Lombard V."/>
            <person name="Magnuson J."/>
            <person name="Maillard F."/>
            <person name="Murat C."/>
            <person name="Nolan M."/>
            <person name="Ohm R.A."/>
            <person name="Pangilinan J."/>
            <person name="Pereira M.F."/>
            <person name="Perotto S."/>
            <person name="Peter M."/>
            <person name="Pfister S."/>
            <person name="Riley R."/>
            <person name="Sitrit Y."/>
            <person name="Stielow J.B."/>
            <person name="Szollosi G."/>
            <person name="Zifcakova L."/>
            <person name="Stursova M."/>
            <person name="Spatafora J.W."/>
            <person name="Tedersoo L."/>
            <person name="Vaario L.M."/>
            <person name="Yamada A."/>
            <person name="Yan M."/>
            <person name="Wang P."/>
            <person name="Xu J."/>
            <person name="Bruns T."/>
            <person name="Baldrian P."/>
            <person name="Vilgalys R."/>
            <person name="Dunand C."/>
            <person name="Henrissat B."/>
            <person name="Grigoriev I.V."/>
            <person name="Hibbett D."/>
            <person name="Nagy L.G."/>
            <person name="Martin F.M."/>
        </authorList>
    </citation>
    <scope>NUCLEOTIDE SEQUENCE</scope>
    <source>
        <strain evidence="1">P2</strain>
    </source>
</reference>
<name>A0ACB6Z6C3_THEGA</name>
<dbReference type="EMBL" id="MU118112">
    <property type="protein sequence ID" value="KAF9644925.1"/>
    <property type="molecule type" value="Genomic_DNA"/>
</dbReference>